<dbReference type="PANTHER" id="PTHR12677:SF59">
    <property type="entry name" value="GOLGI APPARATUS MEMBRANE PROTEIN TVP38-RELATED"/>
    <property type="match status" value="1"/>
</dbReference>
<keyword evidence="9" id="KW-1185">Reference proteome</keyword>
<evidence type="ECO:0000256" key="3">
    <source>
        <dbReference type="ARBA" id="ARBA00022692"/>
    </source>
</evidence>
<evidence type="ECO:0000256" key="5">
    <source>
        <dbReference type="ARBA" id="ARBA00023136"/>
    </source>
</evidence>
<reference evidence="9" key="1">
    <citation type="journal article" date="2019" name="Int. J. Syst. Evol. Microbiol.">
        <title>The Global Catalogue of Microorganisms (GCM) 10K type strain sequencing project: providing services to taxonomists for standard genome sequencing and annotation.</title>
        <authorList>
            <consortium name="The Broad Institute Genomics Platform"/>
            <consortium name="The Broad Institute Genome Sequencing Center for Infectious Disease"/>
            <person name="Wu L."/>
            <person name="Ma J."/>
        </authorList>
    </citation>
    <scope>NUCLEOTIDE SEQUENCE [LARGE SCALE GENOMIC DNA]</scope>
    <source>
        <strain evidence="9">KCTC 12848</strain>
    </source>
</reference>
<evidence type="ECO:0000256" key="6">
    <source>
        <dbReference type="RuleBase" id="RU366058"/>
    </source>
</evidence>
<feature type="transmembrane region" description="Helical" evidence="6">
    <location>
        <begin position="199"/>
        <end position="217"/>
    </location>
</feature>
<keyword evidence="4 6" id="KW-1133">Transmembrane helix</keyword>
<evidence type="ECO:0000313" key="8">
    <source>
        <dbReference type="EMBL" id="MFD2309306.1"/>
    </source>
</evidence>
<keyword evidence="3 6" id="KW-0812">Transmembrane</keyword>
<evidence type="ECO:0000256" key="4">
    <source>
        <dbReference type="ARBA" id="ARBA00022989"/>
    </source>
</evidence>
<comment type="subcellular location">
    <subcellularLocation>
        <location evidence="1 6">Cell membrane</location>
        <topology evidence="1 6">Multi-pass membrane protein</topology>
    </subcellularLocation>
</comment>
<dbReference type="InterPro" id="IPR032816">
    <property type="entry name" value="VTT_dom"/>
</dbReference>
<evidence type="ECO:0000256" key="2">
    <source>
        <dbReference type="ARBA" id="ARBA00022475"/>
    </source>
</evidence>
<feature type="transmembrane region" description="Helical" evidence="6">
    <location>
        <begin position="48"/>
        <end position="70"/>
    </location>
</feature>
<dbReference type="RefSeq" id="WP_265720648.1">
    <property type="nucleotide sequence ID" value="NZ_JAPIVK010000004.1"/>
</dbReference>
<gene>
    <name evidence="8" type="ORF">ACFSKX_02665</name>
</gene>
<evidence type="ECO:0000259" key="7">
    <source>
        <dbReference type="Pfam" id="PF09335"/>
    </source>
</evidence>
<keyword evidence="2 6" id="KW-1003">Cell membrane</keyword>
<sequence length="226" mass="25463">MGRKFLLIAALLALGLAFYSFDLHHWLTLDNLKQQQQQFIDWRQQSPILVGLLFFGLYILVTGVSLPGAIIMSLAVGALFGLWWGTLIASFASSIGATIAFLVSRYLLHDWVQQRFGGRLRAIHLGMEREGRFFLLALRLVPIFPFVLINILMGLTHIRTWPFYWVSQIGMLPVTVVFVNAGTQLGQVETLSDILSPELILSFALLGLFPLLARWLLGLIKRRRAG</sequence>
<comment type="caution">
    <text evidence="8">The sequence shown here is derived from an EMBL/GenBank/DDBJ whole genome shotgun (WGS) entry which is preliminary data.</text>
</comment>
<dbReference type="Pfam" id="PF09335">
    <property type="entry name" value="VTT_dom"/>
    <property type="match status" value="1"/>
</dbReference>
<feature type="transmembrane region" description="Helical" evidence="6">
    <location>
        <begin position="133"/>
        <end position="155"/>
    </location>
</feature>
<name>A0ABW5E6T2_9GAMM</name>
<proteinExistence type="inferred from homology"/>
<dbReference type="Proteomes" id="UP001597425">
    <property type="component" value="Unassembled WGS sequence"/>
</dbReference>
<evidence type="ECO:0000313" key="9">
    <source>
        <dbReference type="Proteomes" id="UP001597425"/>
    </source>
</evidence>
<protein>
    <recommendedName>
        <fullName evidence="6">TVP38/TMEM64 family membrane protein</fullName>
    </recommendedName>
</protein>
<feature type="domain" description="VTT" evidence="7">
    <location>
        <begin position="67"/>
        <end position="183"/>
    </location>
</feature>
<dbReference type="PANTHER" id="PTHR12677">
    <property type="entry name" value="GOLGI APPARATUS MEMBRANE PROTEIN TVP38-RELATED"/>
    <property type="match status" value="1"/>
</dbReference>
<feature type="transmembrane region" description="Helical" evidence="6">
    <location>
        <begin position="82"/>
        <end position="103"/>
    </location>
</feature>
<comment type="similarity">
    <text evidence="6">Belongs to the TVP38/TMEM64 family.</text>
</comment>
<evidence type="ECO:0000256" key="1">
    <source>
        <dbReference type="ARBA" id="ARBA00004651"/>
    </source>
</evidence>
<organism evidence="8 9">
    <name type="scientific">Microbulbifer halophilus</name>
    <dbReference type="NCBI Taxonomy" id="453963"/>
    <lineage>
        <taxon>Bacteria</taxon>
        <taxon>Pseudomonadati</taxon>
        <taxon>Pseudomonadota</taxon>
        <taxon>Gammaproteobacteria</taxon>
        <taxon>Cellvibrionales</taxon>
        <taxon>Microbulbiferaceae</taxon>
        <taxon>Microbulbifer</taxon>
    </lineage>
</organism>
<feature type="transmembrane region" description="Helical" evidence="6">
    <location>
        <begin position="162"/>
        <end position="179"/>
    </location>
</feature>
<keyword evidence="5 6" id="KW-0472">Membrane</keyword>
<accession>A0ABW5E6T2</accession>
<dbReference type="InterPro" id="IPR015414">
    <property type="entry name" value="TMEM64"/>
</dbReference>
<dbReference type="EMBL" id="JBHUJD010000002">
    <property type="protein sequence ID" value="MFD2309306.1"/>
    <property type="molecule type" value="Genomic_DNA"/>
</dbReference>